<comment type="caution">
    <text evidence="2">The sequence shown here is derived from an EMBL/GenBank/DDBJ whole genome shotgun (WGS) entry which is preliminary data.</text>
</comment>
<dbReference type="EMBL" id="JAJOMB010000003">
    <property type="protein sequence ID" value="MCD5310454.1"/>
    <property type="molecule type" value="Genomic_DNA"/>
</dbReference>
<sequence>MNRFNEPADRRRAPARPTRHARVPHRPNGHSRSAPLGFARSLFDTPVTVFPNERLVMRVFRAIATAALAAGLTTGSLVATTESAQAAPSPRTACSGLADCRIVKQIDVDGDGAKDEVGVRQSSRTSLQFRVLTARKRLLVKRMRIERGVGQGAYFGAARIDGVRGAELVYAYAVGANTVWYKTLTYRQGRLVLVKSPLSEVYFPGQWPLGSSYGLFSGVTRKVKNGNVSVTFHDGVRDHAGDRGWDIVSTTYVWRKKTGGWEQQSVRSLHTRSEKKVSAHYQGWHVPGLPKG</sequence>
<feature type="compositionally biased region" description="Basic residues" evidence="1">
    <location>
        <begin position="13"/>
        <end position="29"/>
    </location>
</feature>
<protein>
    <submittedName>
        <fullName evidence="2">Uncharacterized protein</fullName>
    </submittedName>
</protein>
<dbReference type="AlphaFoldDB" id="A0A9X1NAU6"/>
<evidence type="ECO:0000313" key="2">
    <source>
        <dbReference type="EMBL" id="MCD5310454.1"/>
    </source>
</evidence>
<feature type="compositionally biased region" description="Basic and acidic residues" evidence="1">
    <location>
        <begin position="1"/>
        <end position="12"/>
    </location>
</feature>
<accession>A0A9X1NAU6</accession>
<keyword evidence="3" id="KW-1185">Reference proteome</keyword>
<evidence type="ECO:0000313" key="3">
    <source>
        <dbReference type="Proteomes" id="UP001138997"/>
    </source>
</evidence>
<dbReference type="Proteomes" id="UP001138997">
    <property type="component" value="Unassembled WGS sequence"/>
</dbReference>
<organism evidence="2 3">
    <name type="scientific">Kineosporia babensis</name>
    <dbReference type="NCBI Taxonomy" id="499548"/>
    <lineage>
        <taxon>Bacteria</taxon>
        <taxon>Bacillati</taxon>
        <taxon>Actinomycetota</taxon>
        <taxon>Actinomycetes</taxon>
        <taxon>Kineosporiales</taxon>
        <taxon>Kineosporiaceae</taxon>
        <taxon>Kineosporia</taxon>
    </lineage>
</organism>
<feature type="region of interest" description="Disordered" evidence="1">
    <location>
        <begin position="1"/>
        <end position="34"/>
    </location>
</feature>
<reference evidence="2" key="1">
    <citation type="submission" date="2021-11" db="EMBL/GenBank/DDBJ databases">
        <title>Streptomyces corallinus and Kineosporia corallina sp. nov., two new coral-derived marine actinobacteria.</title>
        <authorList>
            <person name="Buangrab K."/>
            <person name="Sutthacheep M."/>
            <person name="Yeemin T."/>
            <person name="Harunari E."/>
            <person name="Igarashi Y."/>
            <person name="Sripreechasak P."/>
            <person name="Kanchanasin P."/>
            <person name="Tanasupawat S."/>
            <person name="Phongsopitanun W."/>
        </authorList>
    </citation>
    <scope>NUCLEOTIDE SEQUENCE</scope>
    <source>
        <strain evidence="2">JCM 31032</strain>
    </source>
</reference>
<evidence type="ECO:0000256" key="1">
    <source>
        <dbReference type="SAM" id="MobiDB-lite"/>
    </source>
</evidence>
<proteinExistence type="predicted"/>
<name>A0A9X1NAU6_9ACTN</name>
<dbReference type="RefSeq" id="WP_231439391.1">
    <property type="nucleotide sequence ID" value="NZ_JAJOMB010000003.1"/>
</dbReference>
<gene>
    <name evidence="2" type="ORF">LR394_06075</name>
</gene>